<proteinExistence type="predicted"/>
<dbReference type="AlphaFoldDB" id="A0A9P5XG17"/>
<gene>
    <name evidence="2" type="ORF">P691DRAFT_809573</name>
</gene>
<evidence type="ECO:0000313" key="2">
    <source>
        <dbReference type="EMBL" id="KAF9450738.1"/>
    </source>
</evidence>
<organism evidence="2 3">
    <name type="scientific">Macrolepiota fuliginosa MF-IS2</name>
    <dbReference type="NCBI Taxonomy" id="1400762"/>
    <lineage>
        <taxon>Eukaryota</taxon>
        <taxon>Fungi</taxon>
        <taxon>Dikarya</taxon>
        <taxon>Basidiomycota</taxon>
        <taxon>Agaricomycotina</taxon>
        <taxon>Agaricomycetes</taxon>
        <taxon>Agaricomycetidae</taxon>
        <taxon>Agaricales</taxon>
        <taxon>Agaricineae</taxon>
        <taxon>Agaricaceae</taxon>
        <taxon>Macrolepiota</taxon>
    </lineage>
</organism>
<feature type="region of interest" description="Disordered" evidence="1">
    <location>
        <begin position="152"/>
        <end position="227"/>
    </location>
</feature>
<protein>
    <submittedName>
        <fullName evidence="2">Uncharacterized protein</fullName>
    </submittedName>
</protein>
<name>A0A9P5XG17_9AGAR</name>
<sequence>MSLLLPFTKQFPSYRSLGENGIFPQSPSKIVDLCNDAVDLACCLSRLSRFLGGVKKLLTCYYLSPDEFHRYSRKIVCLVEVSRRTLSAVNILPFSSFCRSSPFRLHKTGYIDLLKMLYDHRHHVDSALQDRLNRLLQPLVYSLSGAQVGAAGMAKERSNAASPEGRPGRLATATTQRPPKRPHHKLVANSECDSTLMPPPDKFSGPCKIDQSAGETDRRGGQQLWDPEIFLAAPIRRRRRRNSCNEDNDQENNLANAELESLQKPFKLRPLSRHFGIYCTGKITMHRQSERAGRPGGTGSVIKE</sequence>
<evidence type="ECO:0000313" key="3">
    <source>
        <dbReference type="Proteomes" id="UP000807342"/>
    </source>
</evidence>
<dbReference type="Proteomes" id="UP000807342">
    <property type="component" value="Unassembled WGS sequence"/>
</dbReference>
<evidence type="ECO:0000256" key="1">
    <source>
        <dbReference type="SAM" id="MobiDB-lite"/>
    </source>
</evidence>
<dbReference type="OrthoDB" id="2793736at2759"/>
<reference evidence="2" key="1">
    <citation type="submission" date="2020-11" db="EMBL/GenBank/DDBJ databases">
        <authorList>
            <consortium name="DOE Joint Genome Institute"/>
            <person name="Ahrendt S."/>
            <person name="Riley R."/>
            <person name="Andreopoulos W."/>
            <person name="Labutti K."/>
            <person name="Pangilinan J."/>
            <person name="Ruiz-Duenas F.J."/>
            <person name="Barrasa J.M."/>
            <person name="Sanchez-Garcia M."/>
            <person name="Camarero S."/>
            <person name="Miyauchi S."/>
            <person name="Serrano A."/>
            <person name="Linde D."/>
            <person name="Babiker R."/>
            <person name="Drula E."/>
            <person name="Ayuso-Fernandez I."/>
            <person name="Pacheco R."/>
            <person name="Padilla G."/>
            <person name="Ferreira P."/>
            <person name="Barriuso J."/>
            <person name="Kellner H."/>
            <person name="Castanera R."/>
            <person name="Alfaro M."/>
            <person name="Ramirez L."/>
            <person name="Pisabarro A.G."/>
            <person name="Kuo A."/>
            <person name="Tritt A."/>
            <person name="Lipzen A."/>
            <person name="He G."/>
            <person name="Yan M."/>
            <person name="Ng V."/>
            <person name="Cullen D."/>
            <person name="Martin F."/>
            <person name="Rosso M.-N."/>
            <person name="Henrissat B."/>
            <person name="Hibbett D."/>
            <person name="Martinez A.T."/>
            <person name="Grigoriev I.V."/>
        </authorList>
    </citation>
    <scope>NUCLEOTIDE SEQUENCE</scope>
    <source>
        <strain evidence="2">MF-IS2</strain>
    </source>
</reference>
<dbReference type="EMBL" id="MU151098">
    <property type="protein sequence ID" value="KAF9450738.1"/>
    <property type="molecule type" value="Genomic_DNA"/>
</dbReference>
<keyword evidence="3" id="KW-1185">Reference proteome</keyword>
<comment type="caution">
    <text evidence="2">The sequence shown here is derived from an EMBL/GenBank/DDBJ whole genome shotgun (WGS) entry which is preliminary data.</text>
</comment>
<accession>A0A9P5XG17</accession>